<dbReference type="Proteomes" id="UP000574133">
    <property type="component" value="Unassembled WGS sequence"/>
</dbReference>
<evidence type="ECO:0000313" key="3">
    <source>
        <dbReference type="Proteomes" id="UP000574133"/>
    </source>
</evidence>
<evidence type="ECO:0000313" key="2">
    <source>
        <dbReference type="EMBL" id="MBB6677102.1"/>
    </source>
</evidence>
<feature type="signal peptide" evidence="1">
    <location>
        <begin position="1"/>
        <end position="23"/>
    </location>
</feature>
<dbReference type="PANTHER" id="PTHR47199">
    <property type="entry name" value="PHOTOSYSTEM II STABILITY/ASSEMBLY FACTOR HCF136, CHLOROPLASTIC"/>
    <property type="match status" value="1"/>
</dbReference>
<dbReference type="PANTHER" id="PTHR47199:SF2">
    <property type="entry name" value="PHOTOSYSTEM II STABILITY_ASSEMBLY FACTOR HCF136, CHLOROPLASTIC"/>
    <property type="match status" value="1"/>
</dbReference>
<dbReference type="InterPro" id="IPR015943">
    <property type="entry name" value="WD40/YVTN_repeat-like_dom_sf"/>
</dbReference>
<dbReference type="SUPFAM" id="SSF110296">
    <property type="entry name" value="Oligoxyloglucan reducing end-specific cellobiohydrolase"/>
    <property type="match status" value="2"/>
</dbReference>
<protein>
    <recommendedName>
        <fullName evidence="4">Photosynthesis system II assembly factor Ycf48/Hcf136-like domain-containing protein</fullName>
    </recommendedName>
</protein>
<gene>
    <name evidence="2" type="ORF">H4Q31_07155</name>
</gene>
<dbReference type="RefSeq" id="WP_185178388.1">
    <property type="nucleotide sequence ID" value="NZ_CBCSEP010000001.1"/>
</dbReference>
<evidence type="ECO:0000256" key="1">
    <source>
        <dbReference type="SAM" id="SignalP"/>
    </source>
</evidence>
<keyword evidence="3" id="KW-1185">Reference proteome</keyword>
<proteinExistence type="predicted"/>
<dbReference type="Gene3D" id="2.130.10.10">
    <property type="entry name" value="YVTN repeat-like/Quinoprotein amine dehydrogenase"/>
    <property type="match status" value="2"/>
</dbReference>
<dbReference type="PROSITE" id="PS51257">
    <property type="entry name" value="PROKAR_LIPOPROTEIN"/>
    <property type="match status" value="1"/>
</dbReference>
<accession>A0A841T845</accession>
<evidence type="ECO:0008006" key="4">
    <source>
        <dbReference type="Google" id="ProtNLM"/>
    </source>
</evidence>
<name>A0A841T845_9BACL</name>
<reference evidence="2 3" key="1">
    <citation type="submission" date="2020-08" db="EMBL/GenBank/DDBJ databases">
        <title>Cohnella phylogeny.</title>
        <authorList>
            <person name="Dunlap C."/>
        </authorList>
    </citation>
    <scope>NUCLEOTIDE SEQUENCE [LARGE SCALE GENOMIC DNA]</scope>
    <source>
        <strain evidence="2 3">DSM 103658</strain>
    </source>
</reference>
<organism evidence="2 3">
    <name type="scientific">Cohnella lubricantis</name>
    <dbReference type="NCBI Taxonomy" id="2163172"/>
    <lineage>
        <taxon>Bacteria</taxon>
        <taxon>Bacillati</taxon>
        <taxon>Bacillota</taxon>
        <taxon>Bacilli</taxon>
        <taxon>Bacillales</taxon>
        <taxon>Paenibacillaceae</taxon>
        <taxon>Cohnella</taxon>
    </lineage>
</organism>
<dbReference type="AlphaFoldDB" id="A0A841T845"/>
<sequence>MRTCVRRVLATLLLFGSAACLIAAAVPSQTVPAPSPSAPPAPSGNSGTAALRLSQVQFADAEHGWTSGALGDSPSALVWRTTNGGRAWHAAALGNGVQDAAFGMADRQHGWAVGPSDCQFVSGTSVCGKLAILNTRDGGATWQSQWAKDDPKAGSDNEVEAVNAATAYVRAGPSVWKTTDGGSNWLEASIPSSEASPYQISFVDESVGFAAGRMGTECPEKGLVPSSPNADCKTAVWKTTDGGKSWKKLAHAPRHGGAWYPADIQFVDKRNGYLLLVNPNTHGSLLYSTANGGIGWKLRNTKIPGARPYPVKLEFVTPRTGYVPLRVGAGPVDGGLLRTVNGGAAFTQVKDPRLVSVEDADFITARRGFVISLNPDNPTSTLLLGTTNGGGSWTDLTPRTT</sequence>
<keyword evidence="1" id="KW-0732">Signal</keyword>
<comment type="caution">
    <text evidence="2">The sequence shown here is derived from an EMBL/GenBank/DDBJ whole genome shotgun (WGS) entry which is preliminary data.</text>
</comment>
<dbReference type="EMBL" id="JACJVN010000027">
    <property type="protein sequence ID" value="MBB6677102.1"/>
    <property type="molecule type" value="Genomic_DNA"/>
</dbReference>
<feature type="chain" id="PRO_5038950674" description="Photosynthesis system II assembly factor Ycf48/Hcf136-like domain-containing protein" evidence="1">
    <location>
        <begin position="24"/>
        <end position="401"/>
    </location>
</feature>